<feature type="domain" description="CsbD-like" evidence="3">
    <location>
        <begin position="8"/>
        <end position="57"/>
    </location>
</feature>
<dbReference type="InterPro" id="IPR036629">
    <property type="entry name" value="YjbJ_sf"/>
</dbReference>
<accession>A0A2Z5J7Y1</accession>
<protein>
    <submittedName>
        <fullName evidence="4">CsbD family protein</fullName>
    </submittedName>
</protein>
<dbReference type="KEGG" id="sata:C5746_05165"/>
<comment type="similarity">
    <text evidence="1">Belongs to the UPF0337 (CsbD) family.</text>
</comment>
<name>A0A2Z5J7Y1_STRAR</name>
<dbReference type="RefSeq" id="WP_114243090.1">
    <property type="nucleotide sequence ID" value="NZ_BMRN01000047.1"/>
</dbReference>
<feature type="compositionally biased region" description="Basic and acidic residues" evidence="2">
    <location>
        <begin position="46"/>
        <end position="57"/>
    </location>
</feature>
<organism evidence="4 5">
    <name type="scientific">Streptomyces atratus</name>
    <dbReference type="NCBI Taxonomy" id="1893"/>
    <lineage>
        <taxon>Bacteria</taxon>
        <taxon>Bacillati</taxon>
        <taxon>Actinomycetota</taxon>
        <taxon>Actinomycetes</taxon>
        <taxon>Kitasatosporales</taxon>
        <taxon>Streptomycetaceae</taxon>
        <taxon>Streptomyces</taxon>
    </lineage>
</organism>
<dbReference type="AlphaFoldDB" id="A0A2Z5J7Y1"/>
<feature type="region of interest" description="Disordered" evidence="2">
    <location>
        <begin position="24"/>
        <end position="57"/>
    </location>
</feature>
<dbReference type="InterPro" id="IPR008462">
    <property type="entry name" value="CsbD"/>
</dbReference>
<sequence>MGIGKKSKNIGKIAEGKTKETVGRAVGNESLEGKGRAQKMKGKVKQAVEKGKDTFRH</sequence>
<dbReference type="Gene3D" id="1.10.1470.10">
    <property type="entry name" value="YjbJ"/>
    <property type="match status" value="1"/>
</dbReference>
<evidence type="ECO:0000313" key="5">
    <source>
        <dbReference type="Proteomes" id="UP000252698"/>
    </source>
</evidence>
<proteinExistence type="inferred from homology"/>
<evidence type="ECO:0000259" key="3">
    <source>
        <dbReference type="Pfam" id="PF05532"/>
    </source>
</evidence>
<reference evidence="4 5" key="1">
    <citation type="journal article" date="2018" name="Front. Microbiol.">
        <title>Genome Sequencing of Streptomyces atratus SCSIOZH16 and Activation Production of Nocardamine via Metabolic Engineering.</title>
        <authorList>
            <person name="Li Y."/>
            <person name="Zhang C."/>
            <person name="Liu C."/>
            <person name="Ju J."/>
            <person name="Ma J."/>
        </authorList>
    </citation>
    <scope>NUCLEOTIDE SEQUENCE [LARGE SCALE GENOMIC DNA]</scope>
    <source>
        <strain evidence="4 5">SCSIO_ZH16</strain>
    </source>
</reference>
<dbReference type="Pfam" id="PF05532">
    <property type="entry name" value="CsbD"/>
    <property type="match status" value="1"/>
</dbReference>
<dbReference type="GeneID" id="95517913"/>
<evidence type="ECO:0000256" key="1">
    <source>
        <dbReference type="ARBA" id="ARBA00009129"/>
    </source>
</evidence>
<dbReference type="Proteomes" id="UP000252698">
    <property type="component" value="Chromosome"/>
</dbReference>
<dbReference type="SUPFAM" id="SSF69047">
    <property type="entry name" value="Hypothetical protein YjbJ"/>
    <property type="match status" value="1"/>
</dbReference>
<gene>
    <name evidence="4" type="ORF">C5746_05165</name>
</gene>
<evidence type="ECO:0000256" key="2">
    <source>
        <dbReference type="SAM" id="MobiDB-lite"/>
    </source>
</evidence>
<dbReference type="EMBL" id="CP027306">
    <property type="protein sequence ID" value="AXE76427.1"/>
    <property type="molecule type" value="Genomic_DNA"/>
</dbReference>
<evidence type="ECO:0000313" key="4">
    <source>
        <dbReference type="EMBL" id="AXE76427.1"/>
    </source>
</evidence>